<gene>
    <name evidence="2" type="ORF">ACFSTE_09365</name>
</gene>
<protein>
    <submittedName>
        <fullName evidence="2">DUF4240 domain-containing protein</fullName>
    </submittedName>
</protein>
<dbReference type="Pfam" id="PF14024">
    <property type="entry name" value="DUF4240"/>
    <property type="match status" value="1"/>
</dbReference>
<dbReference type="Proteomes" id="UP001597459">
    <property type="component" value="Unassembled WGS sequence"/>
</dbReference>
<dbReference type="InterPro" id="IPR025334">
    <property type="entry name" value="DUF4240"/>
</dbReference>
<dbReference type="RefSeq" id="WP_378253239.1">
    <property type="nucleotide sequence ID" value="NZ_JBHSJV010000001.1"/>
</dbReference>
<reference evidence="3" key="1">
    <citation type="journal article" date="2019" name="Int. J. Syst. Evol. Microbiol.">
        <title>The Global Catalogue of Microorganisms (GCM) 10K type strain sequencing project: providing services to taxonomists for standard genome sequencing and annotation.</title>
        <authorList>
            <consortium name="The Broad Institute Genomics Platform"/>
            <consortium name="The Broad Institute Genome Sequencing Center for Infectious Disease"/>
            <person name="Wu L."/>
            <person name="Ma J."/>
        </authorList>
    </citation>
    <scope>NUCLEOTIDE SEQUENCE [LARGE SCALE GENOMIC DNA]</scope>
    <source>
        <strain evidence="3">KCTC 42423</strain>
    </source>
</reference>
<accession>A0ABW5NA04</accession>
<sequence length="150" mass="17518">MINENKFWKLIATTLTNSSLENIIEYDSFLINHLKKEEVQTIVGFHLRLLELRKALDNFEVIKVAMDLGYYTSREVFNRFCNGIIASGKNIYTQAKNQNGMLIAMLANNPERLRTYYYEGFSLIASASFYEKVGLDKDWDMVLCSYKEMR</sequence>
<feature type="domain" description="DUF4240" evidence="1">
    <location>
        <begin position="3"/>
        <end position="129"/>
    </location>
</feature>
<evidence type="ECO:0000313" key="3">
    <source>
        <dbReference type="Proteomes" id="UP001597459"/>
    </source>
</evidence>
<name>A0ABW5NA04_9FLAO</name>
<keyword evidence="3" id="KW-1185">Reference proteome</keyword>
<comment type="caution">
    <text evidence="2">The sequence shown here is derived from an EMBL/GenBank/DDBJ whole genome shotgun (WGS) entry which is preliminary data.</text>
</comment>
<evidence type="ECO:0000313" key="2">
    <source>
        <dbReference type="EMBL" id="MFD2591039.1"/>
    </source>
</evidence>
<evidence type="ECO:0000259" key="1">
    <source>
        <dbReference type="Pfam" id="PF14024"/>
    </source>
</evidence>
<dbReference type="EMBL" id="JBHULX010000013">
    <property type="protein sequence ID" value="MFD2591039.1"/>
    <property type="molecule type" value="Genomic_DNA"/>
</dbReference>
<proteinExistence type="predicted"/>
<organism evidence="2 3">
    <name type="scientific">Aquimarina hainanensis</name>
    <dbReference type="NCBI Taxonomy" id="1578017"/>
    <lineage>
        <taxon>Bacteria</taxon>
        <taxon>Pseudomonadati</taxon>
        <taxon>Bacteroidota</taxon>
        <taxon>Flavobacteriia</taxon>
        <taxon>Flavobacteriales</taxon>
        <taxon>Flavobacteriaceae</taxon>
        <taxon>Aquimarina</taxon>
    </lineage>
</organism>